<keyword evidence="6" id="KW-0539">Nucleus</keyword>
<evidence type="ECO:0000256" key="5">
    <source>
        <dbReference type="ARBA" id="ARBA00022833"/>
    </source>
</evidence>
<dbReference type="GO" id="GO:0000981">
    <property type="term" value="F:DNA-binding transcription factor activity, RNA polymerase II-specific"/>
    <property type="evidence" value="ECO:0007669"/>
    <property type="project" value="InterPro"/>
</dbReference>
<feature type="region of interest" description="Disordered" evidence="8">
    <location>
        <begin position="73"/>
        <end position="93"/>
    </location>
</feature>
<dbReference type="Pfam" id="PF04082">
    <property type="entry name" value="Fungal_trans"/>
    <property type="match status" value="1"/>
</dbReference>
<dbReference type="GO" id="GO:0000978">
    <property type="term" value="F:RNA polymerase II cis-regulatory region sequence-specific DNA binding"/>
    <property type="evidence" value="ECO:0007669"/>
    <property type="project" value="InterPro"/>
</dbReference>
<dbReference type="PANTHER" id="PTHR40626">
    <property type="entry name" value="MIP31509P"/>
    <property type="match status" value="1"/>
</dbReference>
<dbReference type="GO" id="GO:0006351">
    <property type="term" value="P:DNA-templated transcription"/>
    <property type="evidence" value="ECO:0007669"/>
    <property type="project" value="InterPro"/>
</dbReference>
<evidence type="ECO:0000256" key="7">
    <source>
        <dbReference type="PROSITE-ProRule" id="PRU00042"/>
    </source>
</evidence>
<organism evidence="10 11">
    <name type="scientific">Fusarium sarcochroum</name>
    <dbReference type="NCBI Taxonomy" id="1208366"/>
    <lineage>
        <taxon>Eukaryota</taxon>
        <taxon>Fungi</taxon>
        <taxon>Dikarya</taxon>
        <taxon>Ascomycota</taxon>
        <taxon>Pezizomycotina</taxon>
        <taxon>Sordariomycetes</taxon>
        <taxon>Hypocreomycetidae</taxon>
        <taxon>Hypocreales</taxon>
        <taxon>Nectriaceae</taxon>
        <taxon>Fusarium</taxon>
        <taxon>Fusarium lateritium species complex</taxon>
    </lineage>
</organism>
<evidence type="ECO:0000256" key="2">
    <source>
        <dbReference type="ARBA" id="ARBA00022723"/>
    </source>
</evidence>
<dbReference type="InterPro" id="IPR051059">
    <property type="entry name" value="VerF-like"/>
</dbReference>
<accession>A0A8H4TRL8</accession>
<feature type="compositionally biased region" description="Polar residues" evidence="8">
    <location>
        <begin position="188"/>
        <end position="204"/>
    </location>
</feature>
<keyword evidence="4 7" id="KW-0863">Zinc-finger</keyword>
<feature type="region of interest" description="Disordered" evidence="8">
    <location>
        <begin position="161"/>
        <end position="204"/>
    </location>
</feature>
<evidence type="ECO:0000256" key="8">
    <source>
        <dbReference type="SAM" id="MobiDB-lite"/>
    </source>
</evidence>
<comment type="caution">
    <text evidence="10">The sequence shown here is derived from an EMBL/GenBank/DDBJ whole genome shotgun (WGS) entry which is preliminary data.</text>
</comment>
<dbReference type="OrthoDB" id="10018191at2759"/>
<dbReference type="AlphaFoldDB" id="A0A8H4TRL8"/>
<reference evidence="10" key="1">
    <citation type="journal article" date="2020" name="BMC Genomics">
        <title>Correction to: Identification and distribution of gene clusters required for synthesis of sphingolipid metabolism inhibitors in diverse species of the filamentous fungus Fusarium.</title>
        <authorList>
            <person name="Kim H.S."/>
            <person name="Lohmar J.M."/>
            <person name="Busman M."/>
            <person name="Brown D.W."/>
            <person name="Naumann T.A."/>
            <person name="Divon H.H."/>
            <person name="Lysoe E."/>
            <person name="Uhlig S."/>
            <person name="Proctor R.H."/>
        </authorList>
    </citation>
    <scope>NUCLEOTIDE SEQUENCE</scope>
    <source>
        <strain evidence="10">NRRL 20472</strain>
    </source>
</reference>
<sequence length="899" mass="100431">MPSHITRPRGKIKQCTHCERVFTKEEHLKRHERAPQRSDVLFRHSQTHTSTSDEKQDEYRARRLSSDVVVVNTSGDKQSPSVPFSMRQSPTSFESPIPGALDYISQALPQHVSSDPSSIISALSTEYQIEGTPHVDLGDFREDSVMKDLVDFVLQNHRQDDDKLSDHIQQEKIYETGSPRPRKARKLSPQSRCRNDASQGSTMGHPSFAISLALKSQLDFDLPPTFTREETHQQNPFDMFSFDVGQTPILDDTQFNPDVMDLLNFDTSDPRFSMPTVDTVSCNSIPRRGGLMTISTGQMQKVQQIWSRQRPKVPLRITNRLWSGVIKHNADNIFTTPQDSPNIESCPSLGCNVDHECRTRLIRYCNYLDISLASSSTATLDISMPSVDILDSSLDFYFQFFHPILPVIHKSTFDARNTPSPLLLAMCLVGLSYLDRTQTKAFLIRYLRLLPACHSDLMSRIPSQCAPGDFLTTLATVLIVAYLALGFRDQVDAYQAYMLCTQTLRVADEQGLFAAEDRHDSIVKLGEGASDSDSLWKAWGRVESIKRLICCLIYLDMAYARLMNTSGVIEVDKVEIHLPCDDSLFDDATTAAAFLRFTQMGAQMTMPRMNIRNIHTVSASKLNQNSTQILLRSLYLRVIAANARLSNKSGERPGFRPTNPVETLAEDKGSKDIISDVVLLAKMHGNFLSGQNQNNTLGWHYLCILLTADIDLLETACGRDGLEAAEASLVQVIKWSRSSSARRALLHAAQVFKMLDSCRVRESYLTRPDLVLFVSALVISQYFLFTSHIDNGFDVPTFELVQDIDWATLGDDGFGNATGRGSSSMTRVVEWGVTSKSVRGFLRNGGPVSFAGEAQGLGGVTAKKIARKFAHLMEGFGKWDGCSYSQLLRAMCGFTQDSE</sequence>
<evidence type="ECO:0000313" key="11">
    <source>
        <dbReference type="Proteomes" id="UP000622797"/>
    </source>
</evidence>
<proteinExistence type="predicted"/>
<dbReference type="GO" id="GO:0005634">
    <property type="term" value="C:nucleus"/>
    <property type="evidence" value="ECO:0007669"/>
    <property type="project" value="UniProtKB-SubCell"/>
</dbReference>
<comment type="subcellular location">
    <subcellularLocation>
        <location evidence="1">Nucleus</location>
    </subcellularLocation>
</comment>
<dbReference type="CDD" id="cd12148">
    <property type="entry name" value="fungal_TF_MHR"/>
    <property type="match status" value="1"/>
</dbReference>
<feature type="compositionally biased region" description="Basic and acidic residues" evidence="8">
    <location>
        <begin position="161"/>
        <end position="174"/>
    </location>
</feature>
<feature type="region of interest" description="Disordered" evidence="8">
    <location>
        <begin position="27"/>
        <end position="59"/>
    </location>
</feature>
<dbReference type="Proteomes" id="UP000622797">
    <property type="component" value="Unassembled WGS sequence"/>
</dbReference>
<feature type="compositionally biased region" description="Basic and acidic residues" evidence="8">
    <location>
        <begin position="27"/>
        <end position="42"/>
    </location>
</feature>
<evidence type="ECO:0000313" key="10">
    <source>
        <dbReference type="EMBL" id="KAF4962856.1"/>
    </source>
</evidence>
<evidence type="ECO:0000259" key="9">
    <source>
        <dbReference type="PROSITE" id="PS50157"/>
    </source>
</evidence>
<evidence type="ECO:0000256" key="4">
    <source>
        <dbReference type="ARBA" id="ARBA00022771"/>
    </source>
</evidence>
<feature type="domain" description="C2H2-type" evidence="9">
    <location>
        <begin position="13"/>
        <end position="49"/>
    </location>
</feature>
<dbReference type="GO" id="GO:0000785">
    <property type="term" value="C:chromatin"/>
    <property type="evidence" value="ECO:0007669"/>
    <property type="project" value="TreeGrafter"/>
</dbReference>
<keyword evidence="11" id="KW-1185">Reference proteome</keyword>
<keyword evidence="3" id="KW-0677">Repeat</keyword>
<reference evidence="10" key="2">
    <citation type="submission" date="2020-05" db="EMBL/GenBank/DDBJ databases">
        <authorList>
            <person name="Kim H.-S."/>
            <person name="Proctor R.H."/>
            <person name="Brown D.W."/>
        </authorList>
    </citation>
    <scope>NUCLEOTIDE SEQUENCE</scope>
    <source>
        <strain evidence="10">NRRL 20472</strain>
    </source>
</reference>
<dbReference type="PROSITE" id="PS50157">
    <property type="entry name" value="ZINC_FINGER_C2H2_2"/>
    <property type="match status" value="1"/>
</dbReference>
<dbReference type="PANTHER" id="PTHR40626:SF7">
    <property type="entry name" value="TRANSCRIPTION FACTOR, PUTATIVE (AFU_ORTHOLOGUE AFUA_1G04110)-RELATED"/>
    <property type="match status" value="1"/>
</dbReference>
<protein>
    <recommendedName>
        <fullName evidence="9">C2H2-type domain-containing protein</fullName>
    </recommendedName>
</protein>
<evidence type="ECO:0000256" key="3">
    <source>
        <dbReference type="ARBA" id="ARBA00022737"/>
    </source>
</evidence>
<dbReference type="InterPro" id="IPR013087">
    <property type="entry name" value="Znf_C2H2_type"/>
</dbReference>
<dbReference type="GO" id="GO:0008270">
    <property type="term" value="F:zinc ion binding"/>
    <property type="evidence" value="ECO:0007669"/>
    <property type="project" value="UniProtKB-KW"/>
</dbReference>
<name>A0A8H4TRL8_9HYPO</name>
<gene>
    <name evidence="10" type="ORF">FSARC_9099</name>
</gene>
<evidence type="ECO:0000256" key="1">
    <source>
        <dbReference type="ARBA" id="ARBA00004123"/>
    </source>
</evidence>
<dbReference type="InterPro" id="IPR007219">
    <property type="entry name" value="XnlR_reg_dom"/>
</dbReference>
<keyword evidence="5" id="KW-0862">Zinc</keyword>
<keyword evidence="2" id="KW-0479">Metal-binding</keyword>
<evidence type="ECO:0000256" key="6">
    <source>
        <dbReference type="ARBA" id="ARBA00023242"/>
    </source>
</evidence>
<dbReference type="EMBL" id="JABEXW010000517">
    <property type="protein sequence ID" value="KAF4962856.1"/>
    <property type="molecule type" value="Genomic_DNA"/>
</dbReference>